<dbReference type="Pfam" id="PF04577">
    <property type="entry name" value="Glyco_transf_61"/>
    <property type="match status" value="1"/>
</dbReference>
<dbReference type="OrthoDB" id="529273at2759"/>
<dbReference type="Proteomes" id="UP000246121">
    <property type="component" value="Unassembled WGS sequence"/>
</dbReference>
<keyword evidence="1" id="KW-0328">Glycosyltransferase</keyword>
<keyword evidence="4" id="KW-0472">Membrane</keyword>
<dbReference type="VEuPathDB" id="TriTrypDB:TcBrA4_0010570"/>
<protein>
    <recommendedName>
        <fullName evidence="5">Glycosyltransferase 61 catalytic domain-containing protein</fullName>
    </recommendedName>
</protein>
<feature type="domain" description="Glycosyltransferase 61 catalytic" evidence="5">
    <location>
        <begin position="370"/>
        <end position="468"/>
    </location>
</feature>
<dbReference type="AlphaFoldDB" id="A0A2V2VDU3"/>
<dbReference type="VEuPathDB" id="TriTrypDB:ECC02_004161"/>
<dbReference type="PANTHER" id="PTHR20961">
    <property type="entry name" value="GLYCOSYLTRANSFERASE"/>
    <property type="match status" value="1"/>
</dbReference>
<keyword evidence="2" id="KW-0808">Transferase</keyword>
<dbReference type="GO" id="GO:0016757">
    <property type="term" value="F:glycosyltransferase activity"/>
    <property type="evidence" value="ECO:0007669"/>
    <property type="project" value="UniProtKB-KW"/>
</dbReference>
<dbReference type="VEuPathDB" id="TriTrypDB:Tc_MARK_183"/>
<feature type="transmembrane region" description="Helical" evidence="4">
    <location>
        <begin position="21"/>
        <end position="43"/>
    </location>
</feature>
<organism evidence="6 7">
    <name type="scientific">Trypanosoma cruzi</name>
    <dbReference type="NCBI Taxonomy" id="5693"/>
    <lineage>
        <taxon>Eukaryota</taxon>
        <taxon>Discoba</taxon>
        <taxon>Euglenozoa</taxon>
        <taxon>Kinetoplastea</taxon>
        <taxon>Metakinetoplastina</taxon>
        <taxon>Trypanosomatida</taxon>
        <taxon>Trypanosomatidae</taxon>
        <taxon>Trypanosoma</taxon>
        <taxon>Schizotrypanum</taxon>
    </lineage>
</organism>
<dbReference type="VEuPathDB" id="TriTrypDB:TCDM_07221"/>
<evidence type="ECO:0000313" key="7">
    <source>
        <dbReference type="Proteomes" id="UP000246121"/>
    </source>
</evidence>
<evidence type="ECO:0000256" key="1">
    <source>
        <dbReference type="ARBA" id="ARBA00022676"/>
    </source>
</evidence>
<name>A0A2V2VDU3_TRYCR</name>
<keyword evidence="4" id="KW-0812">Transmembrane</keyword>
<dbReference type="VEuPathDB" id="TriTrypDB:TcCLB.511907.10"/>
<gene>
    <name evidence="6" type="ORF">C4B63_32g264</name>
</gene>
<evidence type="ECO:0000256" key="3">
    <source>
        <dbReference type="ARBA" id="ARBA00023180"/>
    </source>
</evidence>
<comment type="caution">
    <text evidence="6">The sequence shown here is derived from an EMBL/GenBank/DDBJ whole genome shotgun (WGS) entry which is preliminary data.</text>
</comment>
<dbReference type="VEuPathDB" id="TriTrypDB:TcCLB.506797.40"/>
<dbReference type="VEuPathDB" id="TriTrypDB:TcYC6_0083480"/>
<dbReference type="VEuPathDB" id="TriTrypDB:TcCL_ESM02871"/>
<reference evidence="6 7" key="1">
    <citation type="journal article" date="2018" name="Microb. Genom.">
        <title>Expanding an expanded genome: long-read sequencing of Trypanosoma cruzi.</title>
        <authorList>
            <person name="Berna L."/>
            <person name="Rodriguez M."/>
            <person name="Chiribao M.L."/>
            <person name="Parodi-Talice A."/>
            <person name="Pita S."/>
            <person name="Rijo G."/>
            <person name="Alvarez-Valin F."/>
            <person name="Robello C."/>
        </authorList>
    </citation>
    <scope>NUCLEOTIDE SEQUENCE [LARGE SCALE GENOMIC DNA]</scope>
    <source>
        <strain evidence="6 7">Dm28c</strain>
    </source>
</reference>
<dbReference type="VEuPathDB" id="TriTrypDB:TcG_05553"/>
<keyword evidence="4" id="KW-1133">Transmembrane helix</keyword>
<dbReference type="VEuPathDB" id="TriTrypDB:C4B63_32g264"/>
<evidence type="ECO:0000256" key="4">
    <source>
        <dbReference type="SAM" id="Phobius"/>
    </source>
</evidence>
<evidence type="ECO:0000256" key="2">
    <source>
        <dbReference type="ARBA" id="ARBA00022679"/>
    </source>
</evidence>
<dbReference type="VEuPathDB" id="TriTrypDB:BCY84_05053"/>
<dbReference type="EMBL" id="PRFA01000032">
    <property type="protein sequence ID" value="PWU93278.1"/>
    <property type="molecule type" value="Genomic_DNA"/>
</dbReference>
<evidence type="ECO:0000259" key="5">
    <source>
        <dbReference type="Pfam" id="PF04577"/>
    </source>
</evidence>
<dbReference type="VEuPathDB" id="TriTrypDB:C3747_42g214"/>
<keyword evidence="3" id="KW-0325">Glycoprotein</keyword>
<evidence type="ECO:0000313" key="6">
    <source>
        <dbReference type="EMBL" id="PWU93278.1"/>
    </source>
</evidence>
<dbReference type="InterPro" id="IPR007657">
    <property type="entry name" value="Glycosyltransferase_61"/>
</dbReference>
<accession>A0A2V2VDU3</accession>
<dbReference type="InterPro" id="IPR049625">
    <property type="entry name" value="Glyco_transf_61_cat"/>
</dbReference>
<dbReference type="VEuPathDB" id="TriTrypDB:TCSYLVIO_001321"/>
<proteinExistence type="predicted"/>
<sequence length="579" mass="66701">MMAITHSANHRWHCKRLFFLCRLYVTILIALCAIMILGTLLVISPGLKELKEDVWPVVSDGAFPDNLIQRGPGGGYLLQSRRGREGPPLQLEHLRSFCSKYAPGLENAWWKRKNIVNFPIRSNKSKDIRLPPYPIFPGPVCFLGGSSYFDGDDLDRRRNLGGARVKLFPSWRKLTNNVLMDMQNNSHIRSLTFVPAIAIVFLNGFSLGQMYHVLNDMVKEVMVIMTEVGNETTPWKYSELGKSPTQFFALPRAELLWTREKLETALPQTTHFLGAFSHPTAPTRYFFNDIPVLNRDAVYCTCQAMFTCEVPPDETFEQKTVAFRLIGDLMVRYMNETPHESAQEVSDDLEKKQVVPLSILRRFSHVPQIARRFWETELKVMAEYKSREPGDKTQEPFVYRPRLLLINRNFREIHDYQAVAALAERVGFNVQVVYFEKMPLEDQVHVSRHADVMMGMHGMGLTHVLWMDGRRRPRCRALLELMPFGCPGTLIHFYKLFADTVGIHYEYIEAADMYLKETGGLHKSKAQQRDLEAVKALMRACKFDYRYRGFTNQVAMYNMSVLEQRLVAALQRLKQCGVA</sequence>